<keyword evidence="1" id="KW-0963">Cytoplasm</keyword>
<evidence type="ECO:0000256" key="4">
    <source>
        <dbReference type="ARBA" id="ARBA00022679"/>
    </source>
</evidence>
<dbReference type="PANTHER" id="PTHR13847">
    <property type="entry name" value="SARCOSINE DEHYDROGENASE-RELATED"/>
    <property type="match status" value="1"/>
</dbReference>
<dbReference type="PANTHER" id="PTHR13847:SF283">
    <property type="entry name" value="TRNA 5-METHYLAMINOMETHYL-2-THIOURIDINE BIOSYNTHESIS BIFUNCTIONAL PROTEIN MNMC"/>
    <property type="match status" value="1"/>
</dbReference>
<evidence type="ECO:0000256" key="1">
    <source>
        <dbReference type="ARBA" id="ARBA00022490"/>
    </source>
</evidence>
<dbReference type="InterPro" id="IPR017610">
    <property type="entry name" value="tRNA_S-uridine_synth_MnmC_C"/>
</dbReference>
<gene>
    <name evidence="11" type="primary">mnmC</name>
    <name evidence="11" type="ORF">GCM10011572_29240</name>
</gene>
<protein>
    <submittedName>
        <fullName evidence="11">tRNA 5-methylaminomethyl-2-thiouridine biosynthesis bifunctional protein MnmC</fullName>
    </submittedName>
</protein>
<dbReference type="NCBIfam" id="TIGR03197">
    <property type="entry name" value="MnmC_Cterm"/>
    <property type="match status" value="1"/>
</dbReference>
<comment type="caution">
    <text evidence="11">The sequence shown here is derived from an EMBL/GenBank/DDBJ whole genome shotgun (WGS) entry which is preliminary data.</text>
</comment>
<dbReference type="InterPro" id="IPR006076">
    <property type="entry name" value="FAD-dep_OxRdtase"/>
</dbReference>
<dbReference type="Proteomes" id="UP000622638">
    <property type="component" value="Unassembled WGS sequence"/>
</dbReference>
<evidence type="ECO:0000313" key="11">
    <source>
        <dbReference type="EMBL" id="GGC05500.1"/>
    </source>
</evidence>
<evidence type="ECO:0000259" key="10">
    <source>
        <dbReference type="Pfam" id="PF01266"/>
    </source>
</evidence>
<accession>A0ABQ1KPA9</accession>
<name>A0ABQ1KPA9_9BURK</name>
<proteinExistence type="predicted"/>
<evidence type="ECO:0000313" key="12">
    <source>
        <dbReference type="Proteomes" id="UP000622638"/>
    </source>
</evidence>
<dbReference type="SUPFAM" id="SSF51905">
    <property type="entry name" value="FAD/NAD(P)-binding domain"/>
    <property type="match status" value="1"/>
</dbReference>
<dbReference type="Gene3D" id="3.40.50.150">
    <property type="entry name" value="Vaccinia Virus protein VP39"/>
    <property type="match status" value="1"/>
</dbReference>
<evidence type="ECO:0000256" key="6">
    <source>
        <dbReference type="ARBA" id="ARBA00022694"/>
    </source>
</evidence>
<reference evidence="12" key="1">
    <citation type="journal article" date="2019" name="Int. J. Syst. Evol. Microbiol.">
        <title>The Global Catalogue of Microorganisms (GCM) 10K type strain sequencing project: providing services to taxonomists for standard genome sequencing and annotation.</title>
        <authorList>
            <consortium name="The Broad Institute Genomics Platform"/>
            <consortium name="The Broad Institute Genome Sequencing Center for Infectious Disease"/>
            <person name="Wu L."/>
            <person name="Ma J."/>
        </authorList>
    </citation>
    <scope>NUCLEOTIDE SEQUENCE [LARGE SCALE GENOMIC DNA]</scope>
    <source>
        <strain evidence="12">CGMCC 1.15931</strain>
    </source>
</reference>
<keyword evidence="7" id="KW-0274">FAD</keyword>
<dbReference type="EMBL" id="BMKG01000011">
    <property type="protein sequence ID" value="GGC05500.1"/>
    <property type="molecule type" value="Genomic_DNA"/>
</dbReference>
<dbReference type="RefSeq" id="WP_229417788.1">
    <property type="nucleotide sequence ID" value="NZ_BMKG01000011.1"/>
</dbReference>
<keyword evidence="8" id="KW-0560">Oxidoreductase</keyword>
<dbReference type="Gene3D" id="3.30.9.10">
    <property type="entry name" value="D-Amino Acid Oxidase, subunit A, domain 2"/>
    <property type="match status" value="1"/>
</dbReference>
<feature type="domain" description="FAD dependent oxidoreductase" evidence="10">
    <location>
        <begin position="166"/>
        <end position="522"/>
    </location>
</feature>
<organism evidence="11 12">
    <name type="scientific">Pseudoduganella buxea</name>
    <dbReference type="NCBI Taxonomy" id="1949069"/>
    <lineage>
        <taxon>Bacteria</taxon>
        <taxon>Pseudomonadati</taxon>
        <taxon>Pseudomonadota</taxon>
        <taxon>Betaproteobacteria</taxon>
        <taxon>Burkholderiales</taxon>
        <taxon>Oxalobacteraceae</taxon>
        <taxon>Telluria group</taxon>
        <taxon>Pseudoduganella</taxon>
    </lineage>
</organism>
<keyword evidence="2" id="KW-0489">Methyltransferase</keyword>
<evidence type="ECO:0000256" key="2">
    <source>
        <dbReference type="ARBA" id="ARBA00022603"/>
    </source>
</evidence>
<evidence type="ECO:0000256" key="8">
    <source>
        <dbReference type="ARBA" id="ARBA00023002"/>
    </source>
</evidence>
<evidence type="ECO:0000256" key="7">
    <source>
        <dbReference type="ARBA" id="ARBA00022827"/>
    </source>
</evidence>
<evidence type="ECO:0000256" key="9">
    <source>
        <dbReference type="ARBA" id="ARBA00023268"/>
    </source>
</evidence>
<keyword evidence="3" id="KW-0285">Flavoprotein</keyword>
<sequence length="564" mass="60261">MPDSRHVILDTGFGRGERLAAARAGGRTLHYIAVLATLPPAEAIEDAGLRAAWPTAVPGLHRLVLDGGRTTFDILLGDVDAGIGELAARVDAFFVPAPVSSLRALARLAVPDARLTAVDGDDAWRRALRAAGFSWDDTAAQNGWLQARYTSRKPQPPRPAPPVRSAIVIGAGLAGSAACERLCARGWQVTVIERHAEAASEASGNRAGIFMPLLSRDDNIPTRLTRAAYLYALRHWQRLGGLSPGGVPMLGAQCGVLQLARDAEHAALQQEVAAQWRYPEEFVRWIDAAAAANLLGSSTPHGAWLFGQGGWANPASICRASLDACGTRLHRVFHAEALRLERRGDAWHALDANGRTLASAARVIVANGAGALHLPQTAPLPLYTMRGQVTHVAAQRFAALPLVVCREAYMTPPVDGIVSVGATYDKDADRALRAASQQENLARAVEILGEARVPAGLPLEGRVGLRCMAPDRLPLVGPLPDFDAAGQPERLRDVDRQPNLHALLGYASRGLIWAPLAAELLACQLEDEAPPLEASLVAALDPARFLLKERKRNRAQTVAILPKP</sequence>
<dbReference type="InterPro" id="IPR036188">
    <property type="entry name" value="FAD/NAD-bd_sf"/>
</dbReference>
<keyword evidence="12" id="KW-1185">Reference proteome</keyword>
<evidence type="ECO:0000256" key="5">
    <source>
        <dbReference type="ARBA" id="ARBA00022691"/>
    </source>
</evidence>
<keyword evidence="9" id="KW-0511">Multifunctional enzyme</keyword>
<keyword evidence="6" id="KW-0819">tRNA processing</keyword>
<dbReference type="Pfam" id="PF01266">
    <property type="entry name" value="DAO"/>
    <property type="match status" value="1"/>
</dbReference>
<keyword evidence="4" id="KW-0808">Transferase</keyword>
<dbReference type="Gene3D" id="3.50.50.60">
    <property type="entry name" value="FAD/NAD(P)-binding domain"/>
    <property type="match status" value="1"/>
</dbReference>
<evidence type="ECO:0000256" key="3">
    <source>
        <dbReference type="ARBA" id="ARBA00022630"/>
    </source>
</evidence>
<dbReference type="InterPro" id="IPR029063">
    <property type="entry name" value="SAM-dependent_MTases_sf"/>
</dbReference>
<keyword evidence="5" id="KW-0949">S-adenosyl-L-methionine</keyword>